<dbReference type="GO" id="GO:0009117">
    <property type="term" value="P:nucleotide metabolic process"/>
    <property type="evidence" value="ECO:0007669"/>
    <property type="project" value="UniProtKB-KW"/>
</dbReference>
<dbReference type="InterPro" id="IPR029001">
    <property type="entry name" value="ITPase-like_fam"/>
</dbReference>
<evidence type="ECO:0000256" key="7">
    <source>
        <dbReference type="ARBA" id="ARBA00023080"/>
    </source>
</evidence>
<dbReference type="Pfam" id="PF01725">
    <property type="entry name" value="Ham1p_like"/>
    <property type="match status" value="1"/>
</dbReference>
<dbReference type="NCBIfam" id="TIGR00042">
    <property type="entry name" value="RdgB/HAM1 family non-canonical purine NTP pyrophosphatase"/>
    <property type="match status" value="1"/>
</dbReference>
<dbReference type="GO" id="GO:0005829">
    <property type="term" value="C:cytosol"/>
    <property type="evidence" value="ECO:0007669"/>
    <property type="project" value="TreeGrafter"/>
</dbReference>
<evidence type="ECO:0000256" key="6">
    <source>
        <dbReference type="ARBA" id="ARBA00022842"/>
    </source>
</evidence>
<keyword evidence="4 10" id="KW-0547">Nucleotide-binding</keyword>
<evidence type="ECO:0000256" key="4">
    <source>
        <dbReference type="ARBA" id="ARBA00022741"/>
    </source>
</evidence>
<keyword evidence="13" id="KW-1185">Reference proteome</keyword>
<keyword evidence="3 10" id="KW-0479">Metal-binding</keyword>
<dbReference type="EC" id="3.6.1.66" evidence="10"/>
<proteinExistence type="inferred from homology"/>
<name>A0A1I5GPB1_9HYPH</name>
<evidence type="ECO:0000256" key="2">
    <source>
        <dbReference type="ARBA" id="ARBA00011738"/>
    </source>
</evidence>
<evidence type="ECO:0000256" key="5">
    <source>
        <dbReference type="ARBA" id="ARBA00022801"/>
    </source>
</evidence>
<dbReference type="STRING" id="655353.SAMN04488056_105101"/>
<comment type="catalytic activity">
    <reaction evidence="10">
        <text>ITP + H2O = IMP + diphosphate + H(+)</text>
        <dbReference type="Rhea" id="RHEA:29399"/>
        <dbReference type="ChEBI" id="CHEBI:15377"/>
        <dbReference type="ChEBI" id="CHEBI:15378"/>
        <dbReference type="ChEBI" id="CHEBI:33019"/>
        <dbReference type="ChEBI" id="CHEBI:58053"/>
        <dbReference type="ChEBI" id="CHEBI:61402"/>
        <dbReference type="EC" id="3.6.1.66"/>
    </reaction>
</comment>
<feature type="binding site" evidence="10">
    <location>
        <begin position="15"/>
        <end position="20"/>
    </location>
    <ligand>
        <name>substrate</name>
    </ligand>
</feature>
<dbReference type="GO" id="GO:0046872">
    <property type="term" value="F:metal ion binding"/>
    <property type="evidence" value="ECO:0007669"/>
    <property type="project" value="UniProtKB-KW"/>
</dbReference>
<evidence type="ECO:0000256" key="11">
    <source>
        <dbReference type="RuleBase" id="RU003781"/>
    </source>
</evidence>
<comment type="subunit">
    <text evidence="2 10">Homodimer.</text>
</comment>
<comment type="function">
    <text evidence="10">Pyrophosphatase that catalyzes the hydrolysis of nucleoside triphosphates to their monophosphate derivatives, with a high preference for the non-canonical purine nucleotides XTP (xanthosine triphosphate), dITP (deoxyinosine triphosphate) and ITP. Seems to function as a house-cleaning enzyme that removes non-canonical purine nucleotides from the nucleotide pool, thus preventing their incorporation into DNA/RNA and avoiding chromosomal lesions.</text>
</comment>
<dbReference type="Proteomes" id="UP000199236">
    <property type="component" value="Unassembled WGS sequence"/>
</dbReference>
<evidence type="ECO:0000256" key="10">
    <source>
        <dbReference type="HAMAP-Rule" id="MF_01405"/>
    </source>
</evidence>
<keyword evidence="6 10" id="KW-0460">Magnesium</keyword>
<dbReference type="HAMAP" id="MF_01405">
    <property type="entry name" value="Non_canon_purine_NTPase"/>
    <property type="match status" value="1"/>
</dbReference>
<evidence type="ECO:0000256" key="9">
    <source>
        <dbReference type="ARBA" id="ARBA00052017"/>
    </source>
</evidence>
<dbReference type="CDD" id="cd00515">
    <property type="entry name" value="HAM1"/>
    <property type="match status" value="1"/>
</dbReference>
<dbReference type="InterPro" id="IPR020922">
    <property type="entry name" value="dITP/XTP_pyrophosphatase"/>
</dbReference>
<dbReference type="Gene3D" id="3.90.950.10">
    <property type="match status" value="1"/>
</dbReference>
<dbReference type="RefSeq" id="WP_090072400.1">
    <property type="nucleotide sequence ID" value="NZ_FOVR01000005.1"/>
</dbReference>
<sequence length="213" mass="23221">MANRLSADTPLVVASHNKGKIREIKDLLGHYGLSIKTATELDLEEPEETGTTFEANAELKAMAAAKATGLPALADDSGFAVDALDGDPGIYSARWAGPDRDFAQAMRNVEEKLQALGATTPEKRSCRFVAVLCLAWPDGETRFFRGEVEGLAVWPPRGEKGFGYDPMFQPEGFDITFGEMEPDQKHGWKPGEETALSHRSRAFKLFADACLEG</sequence>
<accession>A0A1I5GPB1</accession>
<comment type="catalytic activity">
    <reaction evidence="8 10">
        <text>dITP + H2O = dIMP + diphosphate + H(+)</text>
        <dbReference type="Rhea" id="RHEA:28342"/>
        <dbReference type="ChEBI" id="CHEBI:15377"/>
        <dbReference type="ChEBI" id="CHEBI:15378"/>
        <dbReference type="ChEBI" id="CHEBI:33019"/>
        <dbReference type="ChEBI" id="CHEBI:61194"/>
        <dbReference type="ChEBI" id="CHEBI:61382"/>
        <dbReference type="EC" id="3.6.1.66"/>
    </reaction>
</comment>
<feature type="binding site" evidence="10">
    <location>
        <begin position="162"/>
        <end position="165"/>
    </location>
    <ligand>
        <name>substrate</name>
    </ligand>
</feature>
<feature type="binding site" evidence="10">
    <location>
        <position position="76"/>
    </location>
    <ligand>
        <name>Mg(2+)</name>
        <dbReference type="ChEBI" id="CHEBI:18420"/>
    </ligand>
</feature>
<dbReference type="AlphaFoldDB" id="A0A1I5GPB1"/>
<gene>
    <name evidence="12" type="ORF">SAMN04488056_105101</name>
</gene>
<keyword evidence="7 10" id="KW-0546">Nucleotide metabolism</keyword>
<dbReference type="InterPro" id="IPR002637">
    <property type="entry name" value="RdgB/HAM1"/>
</dbReference>
<organism evidence="12 13">
    <name type="scientific">Cohaesibacter marisflavi</name>
    <dbReference type="NCBI Taxonomy" id="655353"/>
    <lineage>
        <taxon>Bacteria</taxon>
        <taxon>Pseudomonadati</taxon>
        <taxon>Pseudomonadota</taxon>
        <taxon>Alphaproteobacteria</taxon>
        <taxon>Hyphomicrobiales</taxon>
        <taxon>Cohaesibacteraceae</taxon>
    </lineage>
</organism>
<dbReference type="FunFam" id="3.90.950.10:FF:000001">
    <property type="entry name" value="dITP/XTP pyrophosphatase"/>
    <property type="match status" value="1"/>
</dbReference>
<comment type="similarity">
    <text evidence="1 10 11">Belongs to the HAM1 NTPase family.</text>
</comment>
<feature type="binding site" evidence="10">
    <location>
        <begin position="198"/>
        <end position="199"/>
    </location>
    <ligand>
        <name>substrate</name>
    </ligand>
</feature>
<evidence type="ECO:0000313" key="12">
    <source>
        <dbReference type="EMBL" id="SFO37845.1"/>
    </source>
</evidence>
<feature type="active site" description="Proton acceptor" evidence="10">
    <location>
        <position position="76"/>
    </location>
</feature>
<feature type="binding site" evidence="10">
    <location>
        <position position="77"/>
    </location>
    <ligand>
        <name>substrate</name>
    </ligand>
</feature>
<reference evidence="12 13" key="1">
    <citation type="submission" date="2016-10" db="EMBL/GenBank/DDBJ databases">
        <authorList>
            <person name="de Groot N.N."/>
        </authorList>
    </citation>
    <scope>NUCLEOTIDE SEQUENCE [LARGE SCALE GENOMIC DNA]</scope>
    <source>
        <strain evidence="12 13">CGMCC 1.9157</strain>
    </source>
</reference>
<feature type="binding site" evidence="10">
    <location>
        <position position="185"/>
    </location>
    <ligand>
        <name>substrate</name>
    </ligand>
</feature>
<evidence type="ECO:0000313" key="13">
    <source>
        <dbReference type="Proteomes" id="UP000199236"/>
    </source>
</evidence>
<dbReference type="GO" id="GO:0036222">
    <property type="term" value="F:XTP diphosphatase activity"/>
    <property type="evidence" value="ECO:0007669"/>
    <property type="project" value="UniProtKB-UniRule"/>
</dbReference>
<dbReference type="GO" id="GO:0009146">
    <property type="term" value="P:purine nucleoside triphosphate catabolic process"/>
    <property type="evidence" value="ECO:0007669"/>
    <property type="project" value="UniProtKB-UniRule"/>
</dbReference>
<dbReference type="GO" id="GO:0000166">
    <property type="term" value="F:nucleotide binding"/>
    <property type="evidence" value="ECO:0007669"/>
    <property type="project" value="UniProtKB-KW"/>
</dbReference>
<dbReference type="EMBL" id="FOVR01000005">
    <property type="protein sequence ID" value="SFO37845.1"/>
    <property type="molecule type" value="Genomic_DNA"/>
</dbReference>
<dbReference type="OrthoDB" id="9807456at2"/>
<dbReference type="PANTHER" id="PTHR11067">
    <property type="entry name" value="INOSINE TRIPHOSPHATE PYROPHOSPHATASE/HAM1 PROTEIN"/>
    <property type="match status" value="1"/>
</dbReference>
<evidence type="ECO:0000256" key="3">
    <source>
        <dbReference type="ARBA" id="ARBA00022723"/>
    </source>
</evidence>
<dbReference type="SUPFAM" id="SSF52972">
    <property type="entry name" value="ITPase-like"/>
    <property type="match status" value="1"/>
</dbReference>
<comment type="cofactor">
    <cofactor evidence="10">
        <name>Mg(2+)</name>
        <dbReference type="ChEBI" id="CHEBI:18420"/>
    </cofactor>
    <text evidence="10">Binds 1 Mg(2+) ion per subunit.</text>
</comment>
<evidence type="ECO:0000256" key="1">
    <source>
        <dbReference type="ARBA" id="ARBA00008023"/>
    </source>
</evidence>
<dbReference type="GO" id="GO:0017111">
    <property type="term" value="F:ribonucleoside triphosphate phosphatase activity"/>
    <property type="evidence" value="ECO:0007669"/>
    <property type="project" value="InterPro"/>
</dbReference>
<dbReference type="PANTHER" id="PTHR11067:SF9">
    <property type="entry name" value="INOSINE TRIPHOSPHATE PYROPHOSPHATASE"/>
    <property type="match status" value="1"/>
</dbReference>
<dbReference type="GO" id="GO:0035870">
    <property type="term" value="F:dITP diphosphatase activity"/>
    <property type="evidence" value="ECO:0007669"/>
    <property type="project" value="UniProtKB-UniRule"/>
</dbReference>
<dbReference type="GO" id="GO:0036220">
    <property type="term" value="F:ITP diphosphatase activity"/>
    <property type="evidence" value="ECO:0007669"/>
    <property type="project" value="UniProtKB-UniRule"/>
</dbReference>
<protein>
    <recommendedName>
        <fullName evidence="10">dITP/XTP pyrophosphatase</fullName>
        <ecNumber evidence="10">3.6.1.66</ecNumber>
    </recommendedName>
    <alternativeName>
        <fullName evidence="10">Non-canonical purine NTP pyrophosphatase</fullName>
    </alternativeName>
    <alternativeName>
        <fullName evidence="10">Non-standard purine NTP pyrophosphatase</fullName>
    </alternativeName>
    <alternativeName>
        <fullName evidence="10">Nucleoside-triphosphate diphosphatase</fullName>
    </alternativeName>
    <alternativeName>
        <fullName evidence="10">Nucleoside-triphosphate pyrophosphatase</fullName>
        <shortName evidence="10">NTPase</shortName>
    </alternativeName>
</protein>
<feature type="binding site" evidence="10">
    <location>
        <position position="47"/>
    </location>
    <ligand>
        <name>Mg(2+)</name>
        <dbReference type="ChEBI" id="CHEBI:18420"/>
    </ligand>
</feature>
<evidence type="ECO:0000256" key="8">
    <source>
        <dbReference type="ARBA" id="ARBA00051875"/>
    </source>
</evidence>
<keyword evidence="5 10" id="KW-0378">Hydrolase</keyword>
<comment type="catalytic activity">
    <reaction evidence="9 10">
        <text>XTP + H2O = XMP + diphosphate + H(+)</text>
        <dbReference type="Rhea" id="RHEA:28610"/>
        <dbReference type="ChEBI" id="CHEBI:15377"/>
        <dbReference type="ChEBI" id="CHEBI:15378"/>
        <dbReference type="ChEBI" id="CHEBI:33019"/>
        <dbReference type="ChEBI" id="CHEBI:57464"/>
        <dbReference type="ChEBI" id="CHEBI:61314"/>
        <dbReference type="EC" id="3.6.1.66"/>
    </reaction>
</comment>